<feature type="compositionally biased region" description="Low complexity" evidence="1">
    <location>
        <begin position="316"/>
        <end position="335"/>
    </location>
</feature>
<dbReference type="AlphaFoldDB" id="A0A6S6W142"/>
<feature type="compositionally biased region" description="Pro residues" evidence="1">
    <location>
        <begin position="301"/>
        <end position="315"/>
    </location>
</feature>
<proteinExistence type="predicted"/>
<accession>A0A6S6W142</accession>
<dbReference type="InterPro" id="IPR012337">
    <property type="entry name" value="RNaseH-like_sf"/>
</dbReference>
<dbReference type="InterPro" id="IPR002156">
    <property type="entry name" value="RNaseH_domain"/>
</dbReference>
<dbReference type="Proteomes" id="UP000472372">
    <property type="component" value="Chromosome 4"/>
</dbReference>
<dbReference type="SUPFAM" id="SSF53098">
    <property type="entry name" value="Ribonuclease H-like"/>
    <property type="match status" value="1"/>
</dbReference>
<feature type="compositionally biased region" description="Basic and acidic residues" evidence="1">
    <location>
        <begin position="228"/>
        <end position="240"/>
    </location>
</feature>
<feature type="region of interest" description="Disordered" evidence="1">
    <location>
        <begin position="267"/>
        <end position="359"/>
    </location>
</feature>
<evidence type="ECO:0000313" key="3">
    <source>
        <dbReference type="Proteomes" id="UP000472372"/>
    </source>
</evidence>
<sequence length="359" mass="39952">MTTMATPWAYQHQVRAGRPVRQRRRYLRNESRRRRRRIIAAMMGESRVFKGGIKVEKEPEGNARYLEDIQRAYNDGNALVYWTDGSVQRGNLGAGVAWEREVQGGNKTWVTTEIPLGQDTGSSTDTELYAIKAALQLAVERTEDAPGIRHVWILSDCLPVLQGLESGKIIDLGPAVSSSWALKDVYDLTDRLIRDSVTVDIVWVKAHAQSTGNQHADAAAARAASSQRSREMRGLTKRSEVPSFVRGMGKDCEDEWLYRANKRWFEEGGEEEEEDETPPPPPPGPLPPPPPSTPYPFTFTYPPPPPSGPPPPQPPLHHFLPPFRTAASTASSSITPCPSFFLHPPPRASTSAFARVRRL</sequence>
<dbReference type="PROSITE" id="PS50879">
    <property type="entry name" value="RNASE_H_1"/>
    <property type="match status" value="1"/>
</dbReference>
<gene>
    <name evidence="2" type="ORF">PTTW11_04798</name>
</gene>
<dbReference type="InterPro" id="IPR036397">
    <property type="entry name" value="RNaseH_sf"/>
</dbReference>
<evidence type="ECO:0000256" key="1">
    <source>
        <dbReference type="SAM" id="MobiDB-lite"/>
    </source>
</evidence>
<protein>
    <submittedName>
        <fullName evidence="2">RVT 3 multi-domain protein</fullName>
    </submittedName>
</protein>
<dbReference type="Gene3D" id="3.30.420.10">
    <property type="entry name" value="Ribonuclease H-like superfamily/Ribonuclease H"/>
    <property type="match status" value="1"/>
</dbReference>
<evidence type="ECO:0000313" key="2">
    <source>
        <dbReference type="EMBL" id="CAE7031427.1"/>
    </source>
</evidence>
<reference evidence="2" key="1">
    <citation type="submission" date="2021-02" db="EMBL/GenBank/DDBJ databases">
        <authorList>
            <person name="Syme A R."/>
            <person name="Syme A R."/>
            <person name="Moolhuijzen P."/>
        </authorList>
    </citation>
    <scope>NUCLEOTIDE SEQUENCE</scope>
    <source>
        <strain evidence="2">W1-1</strain>
    </source>
</reference>
<dbReference type="GO" id="GO:0003676">
    <property type="term" value="F:nucleic acid binding"/>
    <property type="evidence" value="ECO:0007669"/>
    <property type="project" value="InterPro"/>
</dbReference>
<feature type="compositionally biased region" description="Acidic residues" evidence="1">
    <location>
        <begin position="267"/>
        <end position="277"/>
    </location>
</feature>
<dbReference type="EMBL" id="HG992980">
    <property type="protein sequence ID" value="CAE7031427.1"/>
    <property type="molecule type" value="Genomic_DNA"/>
</dbReference>
<dbReference type="Pfam" id="PF00075">
    <property type="entry name" value="RNase_H"/>
    <property type="match status" value="1"/>
</dbReference>
<name>A0A6S6W142_9PLEO</name>
<feature type="compositionally biased region" description="Pro residues" evidence="1">
    <location>
        <begin position="278"/>
        <end position="294"/>
    </location>
</feature>
<feature type="region of interest" description="Disordered" evidence="1">
    <location>
        <begin position="210"/>
        <end position="240"/>
    </location>
</feature>
<dbReference type="GO" id="GO:0004523">
    <property type="term" value="F:RNA-DNA hybrid ribonuclease activity"/>
    <property type="evidence" value="ECO:0007669"/>
    <property type="project" value="InterPro"/>
</dbReference>
<dbReference type="CDD" id="cd09276">
    <property type="entry name" value="Rnase_HI_RT_non_LTR"/>
    <property type="match status" value="1"/>
</dbReference>
<feature type="compositionally biased region" description="Low complexity" evidence="1">
    <location>
        <begin position="216"/>
        <end position="227"/>
    </location>
</feature>
<organism evidence="2 3">
    <name type="scientific">Pyrenophora teres f. teres</name>
    <dbReference type="NCBI Taxonomy" id="97479"/>
    <lineage>
        <taxon>Eukaryota</taxon>
        <taxon>Fungi</taxon>
        <taxon>Dikarya</taxon>
        <taxon>Ascomycota</taxon>
        <taxon>Pezizomycotina</taxon>
        <taxon>Dothideomycetes</taxon>
        <taxon>Pleosporomycetidae</taxon>
        <taxon>Pleosporales</taxon>
        <taxon>Pleosporineae</taxon>
        <taxon>Pleosporaceae</taxon>
        <taxon>Pyrenophora</taxon>
    </lineage>
</organism>